<comment type="similarity">
    <text evidence="2 12">Belongs to the G-protein coupled receptor 1 family.</text>
</comment>
<evidence type="ECO:0000313" key="15">
    <source>
        <dbReference type="EMBL" id="CAF0809359.1"/>
    </source>
</evidence>
<evidence type="ECO:0000256" key="9">
    <source>
        <dbReference type="ARBA" id="ARBA00023170"/>
    </source>
</evidence>
<feature type="transmembrane region" description="Helical" evidence="13">
    <location>
        <begin position="250"/>
        <end position="275"/>
    </location>
</feature>
<keyword evidence="6 12" id="KW-0297">G-protein coupled receptor</keyword>
<feature type="transmembrane region" description="Helical" evidence="13">
    <location>
        <begin position="155"/>
        <end position="178"/>
    </location>
</feature>
<evidence type="ECO:0000256" key="4">
    <source>
        <dbReference type="ARBA" id="ARBA00022692"/>
    </source>
</evidence>
<protein>
    <recommendedName>
        <fullName evidence="14">G-protein coupled receptors family 1 profile domain-containing protein</fullName>
    </recommendedName>
</protein>
<evidence type="ECO:0000256" key="6">
    <source>
        <dbReference type="ARBA" id="ARBA00023040"/>
    </source>
</evidence>
<evidence type="ECO:0000256" key="10">
    <source>
        <dbReference type="ARBA" id="ARBA00023180"/>
    </source>
</evidence>
<dbReference type="EMBL" id="CAJNOQ010000509">
    <property type="protein sequence ID" value="CAF0809359.1"/>
    <property type="molecule type" value="Genomic_DNA"/>
</dbReference>
<dbReference type="Proteomes" id="UP000663829">
    <property type="component" value="Unassembled WGS sequence"/>
</dbReference>
<dbReference type="SMART" id="SM01381">
    <property type="entry name" value="7TM_GPCR_Srsx"/>
    <property type="match status" value="1"/>
</dbReference>
<evidence type="ECO:0000256" key="5">
    <source>
        <dbReference type="ARBA" id="ARBA00022989"/>
    </source>
</evidence>
<dbReference type="GO" id="GO:0005886">
    <property type="term" value="C:plasma membrane"/>
    <property type="evidence" value="ECO:0007669"/>
    <property type="project" value="UniProtKB-SubCell"/>
</dbReference>
<evidence type="ECO:0000256" key="3">
    <source>
        <dbReference type="ARBA" id="ARBA00022475"/>
    </source>
</evidence>
<dbReference type="GO" id="GO:0004983">
    <property type="term" value="F:neuropeptide Y receptor activity"/>
    <property type="evidence" value="ECO:0007669"/>
    <property type="project" value="InterPro"/>
</dbReference>
<keyword evidence="17" id="KW-1185">Reference proteome</keyword>
<dbReference type="Pfam" id="PF00001">
    <property type="entry name" value="7tm_1"/>
    <property type="match status" value="2"/>
</dbReference>
<feature type="non-terminal residue" evidence="15">
    <location>
        <position position="1"/>
    </location>
</feature>
<dbReference type="AlphaFoldDB" id="A0A813TK54"/>
<dbReference type="PROSITE" id="PS50262">
    <property type="entry name" value="G_PROTEIN_RECEP_F1_2"/>
    <property type="match status" value="1"/>
</dbReference>
<name>A0A813TK54_9BILA</name>
<dbReference type="PROSITE" id="PS00237">
    <property type="entry name" value="G_PROTEIN_RECEP_F1_1"/>
    <property type="match status" value="1"/>
</dbReference>
<keyword evidence="8" id="KW-1015">Disulfide bond</keyword>
<dbReference type="EMBL" id="CAJOBC010000509">
    <property type="protein sequence ID" value="CAF3594913.1"/>
    <property type="molecule type" value="Genomic_DNA"/>
</dbReference>
<evidence type="ECO:0000259" key="14">
    <source>
        <dbReference type="PROSITE" id="PS50262"/>
    </source>
</evidence>
<dbReference type="OrthoDB" id="2132067at2759"/>
<keyword evidence="7 13" id="KW-0472">Membrane</keyword>
<dbReference type="PANTHER" id="PTHR45695:SF23">
    <property type="entry name" value="GALANIN-LIKE G-PROTEIN COUPLED RECEPTOR NPR-9"/>
    <property type="match status" value="1"/>
</dbReference>
<evidence type="ECO:0000256" key="1">
    <source>
        <dbReference type="ARBA" id="ARBA00004651"/>
    </source>
</evidence>
<gene>
    <name evidence="15" type="ORF">GPM918_LOCUS3945</name>
    <name evidence="16" type="ORF">SRO942_LOCUS3945</name>
</gene>
<sequence length="483" mass="54727">MDTTNNNINFNLSTTITMNTTLSQIDQNEFTQLTLLKICLFGIFFICGLIGNSLVLIGIGLNKGMQTPTNLLIFNLAVADILFIIFCIPTTLYTLANIGRWPFGAFGCKLAQFINHLSAFMSIYLLVAMSFDRYLAVVRAMDSIKSYRTPKNTTICITTLWLIGVTISLPIGSLFTVLNFNDENEKDPALYCLLKYLRTNYSVSSSSSSPPPPSPSLINRTSHYSSRIVEYNPITTTNTMTDALPYQASVYWIGFVVFLYALPLICIVILYGLMLKFLRGAHGSQVNRSKRRATRMILAVVLTYATCWFSMQLLFVSNVILSKNTAHKHEVYMDILSTCANVFAYLNSCTNPILYGFMSKNFRSSFIDLLCCRYTKRHLYLNNESIRQRIKQNRQTNHHPSFVSRCSNAPLTNLTNNQNTASHLYTRPSMAVTELTPITDQKFSSQITVGTQTIKNKRQRKRNNIDSSYLDFSSTYKTRSQLD</sequence>
<comment type="caution">
    <text evidence="15">The sequence shown here is derived from an EMBL/GenBank/DDBJ whole genome shotgun (WGS) entry which is preliminary data.</text>
</comment>
<feature type="transmembrane region" description="Helical" evidence="13">
    <location>
        <begin position="71"/>
        <end position="93"/>
    </location>
</feature>
<reference evidence="15" key="1">
    <citation type="submission" date="2021-02" db="EMBL/GenBank/DDBJ databases">
        <authorList>
            <person name="Nowell W R."/>
        </authorList>
    </citation>
    <scope>NUCLEOTIDE SEQUENCE</scope>
</reference>
<evidence type="ECO:0000313" key="16">
    <source>
        <dbReference type="EMBL" id="CAF3594913.1"/>
    </source>
</evidence>
<evidence type="ECO:0000256" key="13">
    <source>
        <dbReference type="SAM" id="Phobius"/>
    </source>
</evidence>
<dbReference type="InterPro" id="IPR000276">
    <property type="entry name" value="GPCR_Rhodpsn"/>
</dbReference>
<dbReference type="PRINTS" id="PR01012">
    <property type="entry name" value="NRPEPTIDEYR"/>
</dbReference>
<evidence type="ECO:0000256" key="7">
    <source>
        <dbReference type="ARBA" id="ARBA00023136"/>
    </source>
</evidence>
<feature type="transmembrane region" description="Helical" evidence="13">
    <location>
        <begin position="113"/>
        <end position="135"/>
    </location>
</feature>
<evidence type="ECO:0000313" key="17">
    <source>
        <dbReference type="Proteomes" id="UP000663829"/>
    </source>
</evidence>
<organism evidence="15 17">
    <name type="scientific">Didymodactylos carnosus</name>
    <dbReference type="NCBI Taxonomy" id="1234261"/>
    <lineage>
        <taxon>Eukaryota</taxon>
        <taxon>Metazoa</taxon>
        <taxon>Spiralia</taxon>
        <taxon>Gnathifera</taxon>
        <taxon>Rotifera</taxon>
        <taxon>Eurotatoria</taxon>
        <taxon>Bdelloidea</taxon>
        <taxon>Philodinida</taxon>
        <taxon>Philodinidae</taxon>
        <taxon>Didymodactylos</taxon>
    </lineage>
</organism>
<dbReference type="SUPFAM" id="SSF81321">
    <property type="entry name" value="Family A G protein-coupled receptor-like"/>
    <property type="match status" value="1"/>
</dbReference>
<keyword evidence="5 13" id="KW-1133">Transmembrane helix</keyword>
<feature type="transmembrane region" description="Helical" evidence="13">
    <location>
        <begin position="335"/>
        <end position="357"/>
    </location>
</feature>
<keyword evidence="4 12" id="KW-0812">Transmembrane</keyword>
<feature type="domain" description="G-protein coupled receptors family 1 profile" evidence="14">
    <location>
        <begin position="51"/>
        <end position="355"/>
    </location>
</feature>
<dbReference type="InterPro" id="IPR017452">
    <property type="entry name" value="GPCR_Rhodpsn_7TM"/>
</dbReference>
<dbReference type="Gene3D" id="1.20.1070.10">
    <property type="entry name" value="Rhodopsin 7-helix transmembrane proteins"/>
    <property type="match status" value="1"/>
</dbReference>
<accession>A0A813TK54</accession>
<evidence type="ECO:0000256" key="12">
    <source>
        <dbReference type="RuleBase" id="RU000688"/>
    </source>
</evidence>
<evidence type="ECO:0000256" key="2">
    <source>
        <dbReference type="ARBA" id="ARBA00010663"/>
    </source>
</evidence>
<feature type="transmembrane region" description="Helical" evidence="13">
    <location>
        <begin position="35"/>
        <end position="59"/>
    </location>
</feature>
<dbReference type="Proteomes" id="UP000681722">
    <property type="component" value="Unassembled WGS sequence"/>
</dbReference>
<comment type="subcellular location">
    <subcellularLocation>
        <location evidence="1">Cell membrane</location>
        <topology evidence="1">Multi-pass membrane protein</topology>
    </subcellularLocation>
</comment>
<keyword evidence="11 12" id="KW-0807">Transducer</keyword>
<dbReference type="PANTHER" id="PTHR45695">
    <property type="entry name" value="LEUCOKININ RECEPTOR-RELATED"/>
    <property type="match status" value="1"/>
</dbReference>
<keyword evidence="10" id="KW-0325">Glycoprotein</keyword>
<evidence type="ECO:0000256" key="8">
    <source>
        <dbReference type="ARBA" id="ARBA00023157"/>
    </source>
</evidence>
<dbReference type="PRINTS" id="PR00237">
    <property type="entry name" value="GPCRRHODOPSN"/>
</dbReference>
<evidence type="ECO:0000256" key="11">
    <source>
        <dbReference type="ARBA" id="ARBA00023224"/>
    </source>
</evidence>
<keyword evidence="3" id="KW-1003">Cell membrane</keyword>
<keyword evidence="9 12" id="KW-0675">Receptor</keyword>
<feature type="transmembrane region" description="Helical" evidence="13">
    <location>
        <begin position="296"/>
        <end position="315"/>
    </location>
</feature>
<dbReference type="InterPro" id="IPR000611">
    <property type="entry name" value="NPY_rcpt"/>
</dbReference>
<proteinExistence type="inferred from homology"/>